<protein>
    <submittedName>
        <fullName evidence="2">Uncharacterized protein</fullName>
    </submittedName>
</protein>
<keyword evidence="3" id="KW-1185">Reference proteome</keyword>
<proteinExistence type="predicted"/>
<evidence type="ECO:0000313" key="3">
    <source>
        <dbReference type="Proteomes" id="UP001162131"/>
    </source>
</evidence>
<gene>
    <name evidence="2" type="ORF">BSTOLATCC_MIC18756</name>
</gene>
<reference evidence="2" key="1">
    <citation type="submission" date="2021-09" db="EMBL/GenBank/DDBJ databases">
        <authorList>
            <consortium name="AG Swart"/>
            <person name="Singh M."/>
            <person name="Singh A."/>
            <person name="Seah K."/>
            <person name="Emmerich C."/>
        </authorList>
    </citation>
    <scope>NUCLEOTIDE SEQUENCE</scope>
    <source>
        <strain evidence="2">ATCC30299</strain>
    </source>
</reference>
<accession>A0AAU9IU09</accession>
<evidence type="ECO:0000256" key="1">
    <source>
        <dbReference type="SAM" id="MobiDB-lite"/>
    </source>
</evidence>
<name>A0AAU9IU09_9CILI</name>
<feature type="region of interest" description="Disordered" evidence="1">
    <location>
        <begin position="170"/>
        <end position="192"/>
    </location>
</feature>
<sequence>MMEELKKAVYILATLSQHIEFPFENQGLSRIIKNAFTSGIDNESLRRLIGLSQSSAFPYVREIIRSQKWEDIFASPNKLFQPFQASDMPKKIGKVAFFITCTNKDYIEEIEGYTLVVKLFLPAGILICKYGEEWKNCSSQIIDINDKPKSTSMIFGFAKNWAEIPENEETAENKMEKVEDKETRTETIENNPEYFEENDTKNINADQINEKFKQLEEELFKCKQSNECLKAELKKVKLENK</sequence>
<comment type="caution">
    <text evidence="2">The sequence shown here is derived from an EMBL/GenBank/DDBJ whole genome shotgun (WGS) entry which is preliminary data.</text>
</comment>
<organism evidence="2 3">
    <name type="scientific">Blepharisma stoltei</name>
    <dbReference type="NCBI Taxonomy" id="1481888"/>
    <lineage>
        <taxon>Eukaryota</taxon>
        <taxon>Sar</taxon>
        <taxon>Alveolata</taxon>
        <taxon>Ciliophora</taxon>
        <taxon>Postciliodesmatophora</taxon>
        <taxon>Heterotrichea</taxon>
        <taxon>Heterotrichida</taxon>
        <taxon>Blepharismidae</taxon>
        <taxon>Blepharisma</taxon>
    </lineage>
</organism>
<feature type="compositionally biased region" description="Basic and acidic residues" evidence="1">
    <location>
        <begin position="171"/>
        <end position="187"/>
    </location>
</feature>
<dbReference type="Proteomes" id="UP001162131">
    <property type="component" value="Unassembled WGS sequence"/>
</dbReference>
<evidence type="ECO:0000313" key="2">
    <source>
        <dbReference type="EMBL" id="CAG9317510.1"/>
    </source>
</evidence>
<dbReference type="EMBL" id="CAJZBQ010000018">
    <property type="protein sequence ID" value="CAG9317510.1"/>
    <property type="molecule type" value="Genomic_DNA"/>
</dbReference>
<dbReference type="AlphaFoldDB" id="A0AAU9IU09"/>